<dbReference type="InterPro" id="IPR036961">
    <property type="entry name" value="Kinesin_motor_dom_sf"/>
</dbReference>
<keyword evidence="6" id="KW-0493">Microtubule</keyword>
<dbReference type="InterPro" id="IPR027417">
    <property type="entry name" value="P-loop_NTPase"/>
</dbReference>
<dbReference type="PRINTS" id="PR00380">
    <property type="entry name" value="KINESINHEAVY"/>
</dbReference>
<dbReference type="PROSITE" id="PS00411">
    <property type="entry name" value="KINESIN_MOTOR_1"/>
    <property type="match status" value="1"/>
</dbReference>
<feature type="binding site" evidence="5">
    <location>
        <begin position="104"/>
        <end position="111"/>
    </location>
    <ligand>
        <name>ATP</name>
        <dbReference type="ChEBI" id="CHEBI:30616"/>
    </ligand>
</feature>
<dbReference type="InterPro" id="IPR001752">
    <property type="entry name" value="Kinesin_motor_dom"/>
</dbReference>
<dbReference type="GO" id="GO:0005871">
    <property type="term" value="C:kinesin complex"/>
    <property type="evidence" value="ECO:0007669"/>
    <property type="project" value="TreeGrafter"/>
</dbReference>
<evidence type="ECO:0000256" key="2">
    <source>
        <dbReference type="ARBA" id="ARBA00022741"/>
    </source>
</evidence>
<evidence type="ECO:0000256" key="6">
    <source>
        <dbReference type="RuleBase" id="RU000394"/>
    </source>
</evidence>
<dbReference type="AlphaFoldDB" id="A0A1I7YS42"/>
<dbReference type="WBParaSite" id="L893_g19149.t1">
    <property type="protein sequence ID" value="L893_g19149.t1"/>
    <property type="gene ID" value="L893_g19149"/>
</dbReference>
<sequence length="428" mass="48511">MADERSSSRPRKHKKKKESLEVLCRLTPYAGHDPAIRLYNETTVITSPPAGLLQRSGSPYPEALYNFGYVFDESESQQDVFDRSTLDMIEQVIRGKNGLLFTYGVTGSGKTYTMTGKETSKACGILPRAMDVLFNSLPCQTDRCVFYPDGRNGFEVRSEEDAAISRERIEELETEWNIRISGSKKVSGFNDGMVSAVFVSYVEIYNNLCYDLFDETLTDDRMNKSRDLRVNGSAVYVDNLTEIEVTSTEQVMELYVRAQERRKVAETILNKTSSRSHSIFNVRVVMAPCRSDCFHPVDDPNRMVIGQLSLVDLAGSERTKRTGNNGDRLVEAGKINQSLMALRQCFEKIRERDRNNVMAPIPYRDSKITHLFKNFFEGSGKIRMIVCVNPRPGDFEENLSYGSPTVLREDQVGEVEILSSEGKCSQFW</sequence>
<dbReference type="GO" id="GO:0051256">
    <property type="term" value="P:mitotic spindle midzone assembly"/>
    <property type="evidence" value="ECO:0007669"/>
    <property type="project" value="TreeGrafter"/>
</dbReference>
<dbReference type="GO" id="GO:0005874">
    <property type="term" value="C:microtubule"/>
    <property type="evidence" value="ECO:0007669"/>
    <property type="project" value="UniProtKB-KW"/>
</dbReference>
<keyword evidence="4" id="KW-0963">Cytoplasm</keyword>
<name>A0A1I7YS42_9BILA</name>
<evidence type="ECO:0000259" key="7">
    <source>
        <dbReference type="PROSITE" id="PS50067"/>
    </source>
</evidence>
<dbReference type="GO" id="GO:0005634">
    <property type="term" value="C:nucleus"/>
    <property type="evidence" value="ECO:0007669"/>
    <property type="project" value="TreeGrafter"/>
</dbReference>
<proteinExistence type="inferred from homology"/>
<keyword evidence="2 5" id="KW-0547">Nucleotide-binding</keyword>
<keyword evidence="8" id="KW-1185">Reference proteome</keyword>
<keyword evidence="4" id="KW-0206">Cytoskeleton</keyword>
<evidence type="ECO:0000256" key="5">
    <source>
        <dbReference type="PROSITE-ProRule" id="PRU00283"/>
    </source>
</evidence>
<dbReference type="GO" id="GO:0007018">
    <property type="term" value="P:microtubule-based movement"/>
    <property type="evidence" value="ECO:0007669"/>
    <property type="project" value="InterPro"/>
</dbReference>
<accession>A0A1I7YS42</accession>
<dbReference type="InterPro" id="IPR019821">
    <property type="entry name" value="Kinesin_motor_CS"/>
</dbReference>
<feature type="domain" description="Kinesin motor" evidence="7">
    <location>
        <begin position="19"/>
        <end position="415"/>
    </location>
</feature>
<dbReference type="Proteomes" id="UP000095287">
    <property type="component" value="Unplaced"/>
</dbReference>
<dbReference type="GO" id="GO:0005524">
    <property type="term" value="F:ATP binding"/>
    <property type="evidence" value="ECO:0007669"/>
    <property type="project" value="UniProtKB-UniRule"/>
</dbReference>
<dbReference type="GO" id="GO:0008017">
    <property type="term" value="F:microtubule binding"/>
    <property type="evidence" value="ECO:0007669"/>
    <property type="project" value="InterPro"/>
</dbReference>
<evidence type="ECO:0000256" key="3">
    <source>
        <dbReference type="ARBA" id="ARBA00022840"/>
    </source>
</evidence>
<evidence type="ECO:0000313" key="8">
    <source>
        <dbReference type="Proteomes" id="UP000095287"/>
    </source>
</evidence>
<comment type="subcellular location">
    <subcellularLocation>
        <location evidence="1">Cytoplasm</location>
        <location evidence="1">Cytoskeleton</location>
    </subcellularLocation>
</comment>
<dbReference type="Gene3D" id="3.40.850.10">
    <property type="entry name" value="Kinesin motor domain"/>
    <property type="match status" value="1"/>
</dbReference>
<comment type="similarity">
    <text evidence="5 6">Belongs to the TRAFAC class myosin-kinesin ATPase superfamily. Kinesin family.</text>
</comment>
<dbReference type="PROSITE" id="PS50067">
    <property type="entry name" value="KINESIN_MOTOR_2"/>
    <property type="match status" value="1"/>
</dbReference>
<dbReference type="InterPro" id="IPR027640">
    <property type="entry name" value="Kinesin-like_fam"/>
</dbReference>
<organism evidence="8 9">
    <name type="scientific">Steinernema glaseri</name>
    <dbReference type="NCBI Taxonomy" id="37863"/>
    <lineage>
        <taxon>Eukaryota</taxon>
        <taxon>Metazoa</taxon>
        <taxon>Ecdysozoa</taxon>
        <taxon>Nematoda</taxon>
        <taxon>Chromadorea</taxon>
        <taxon>Rhabditida</taxon>
        <taxon>Tylenchina</taxon>
        <taxon>Panagrolaimomorpha</taxon>
        <taxon>Strongyloidoidea</taxon>
        <taxon>Steinernematidae</taxon>
        <taxon>Steinernema</taxon>
    </lineage>
</organism>
<keyword evidence="5 6" id="KW-0505">Motor protein</keyword>
<dbReference type="GO" id="GO:0003777">
    <property type="term" value="F:microtubule motor activity"/>
    <property type="evidence" value="ECO:0007669"/>
    <property type="project" value="InterPro"/>
</dbReference>
<dbReference type="PANTHER" id="PTHR24115:SF600">
    <property type="entry name" value="KINESIN-LIKE PROTEIN KIF23"/>
    <property type="match status" value="1"/>
</dbReference>
<reference evidence="9" key="1">
    <citation type="submission" date="2016-11" db="UniProtKB">
        <authorList>
            <consortium name="WormBaseParasite"/>
        </authorList>
    </citation>
    <scope>IDENTIFICATION</scope>
</reference>
<dbReference type="PANTHER" id="PTHR24115">
    <property type="entry name" value="KINESIN-RELATED"/>
    <property type="match status" value="1"/>
</dbReference>
<dbReference type="GO" id="GO:0016887">
    <property type="term" value="F:ATP hydrolysis activity"/>
    <property type="evidence" value="ECO:0007669"/>
    <property type="project" value="TreeGrafter"/>
</dbReference>
<evidence type="ECO:0000256" key="4">
    <source>
        <dbReference type="ARBA" id="ARBA00023212"/>
    </source>
</evidence>
<dbReference type="SMART" id="SM00129">
    <property type="entry name" value="KISc"/>
    <property type="match status" value="1"/>
</dbReference>
<protein>
    <recommendedName>
        <fullName evidence="6">Kinesin-like protein</fullName>
    </recommendedName>
</protein>
<dbReference type="Pfam" id="PF00225">
    <property type="entry name" value="Kinesin"/>
    <property type="match status" value="1"/>
</dbReference>
<dbReference type="SUPFAM" id="SSF52540">
    <property type="entry name" value="P-loop containing nucleoside triphosphate hydrolases"/>
    <property type="match status" value="1"/>
</dbReference>
<evidence type="ECO:0000313" key="9">
    <source>
        <dbReference type="WBParaSite" id="L893_g19149.t1"/>
    </source>
</evidence>
<keyword evidence="3 5" id="KW-0067">ATP-binding</keyword>
<evidence type="ECO:0000256" key="1">
    <source>
        <dbReference type="ARBA" id="ARBA00004245"/>
    </source>
</evidence>